<sequence>MVGLNDIDMETEGNQYYQTPDSQPSTSNTNDSAPSWASHILRLLAQLIGIQSSTRQPPCDQRPGHSQPYPEKFSGFDPTLYPLLKK</sequence>
<dbReference type="AlphaFoldDB" id="A0A420HG43"/>
<feature type="non-terminal residue" evidence="2">
    <location>
        <position position="86"/>
    </location>
</feature>
<dbReference type="STRING" id="212602.A0A420HG43"/>
<evidence type="ECO:0000256" key="1">
    <source>
        <dbReference type="SAM" id="MobiDB-lite"/>
    </source>
</evidence>
<reference evidence="2 3" key="1">
    <citation type="journal article" date="2018" name="BMC Genomics">
        <title>Comparative genome analyses reveal sequence features reflecting distinct modes of host-adaptation between dicot and monocot powdery mildew.</title>
        <authorList>
            <person name="Wu Y."/>
            <person name="Ma X."/>
            <person name="Pan Z."/>
            <person name="Kale S.D."/>
            <person name="Song Y."/>
            <person name="King H."/>
            <person name="Zhang Q."/>
            <person name="Presley C."/>
            <person name="Deng X."/>
            <person name="Wei C.I."/>
            <person name="Xiao S."/>
        </authorList>
    </citation>
    <scope>NUCLEOTIDE SEQUENCE [LARGE SCALE GENOMIC DNA]</scope>
    <source>
        <strain evidence="2">UMSG2</strain>
    </source>
</reference>
<feature type="compositionally biased region" description="Polar residues" evidence="1">
    <location>
        <begin position="12"/>
        <end position="34"/>
    </location>
</feature>
<proteinExistence type="predicted"/>
<organism evidence="2 3">
    <name type="scientific">Erysiphe neolycopersici</name>
    <dbReference type="NCBI Taxonomy" id="212602"/>
    <lineage>
        <taxon>Eukaryota</taxon>
        <taxon>Fungi</taxon>
        <taxon>Dikarya</taxon>
        <taxon>Ascomycota</taxon>
        <taxon>Pezizomycotina</taxon>
        <taxon>Leotiomycetes</taxon>
        <taxon>Erysiphales</taxon>
        <taxon>Erysiphaceae</taxon>
        <taxon>Erysiphe</taxon>
    </lineage>
</organism>
<feature type="region of interest" description="Disordered" evidence="1">
    <location>
        <begin position="1"/>
        <end position="34"/>
    </location>
</feature>
<dbReference type="EMBL" id="MCFK01008185">
    <property type="protein sequence ID" value="RKF56385.1"/>
    <property type="molecule type" value="Genomic_DNA"/>
</dbReference>
<evidence type="ECO:0000313" key="3">
    <source>
        <dbReference type="Proteomes" id="UP000286134"/>
    </source>
</evidence>
<dbReference type="Proteomes" id="UP000286134">
    <property type="component" value="Unassembled WGS sequence"/>
</dbReference>
<name>A0A420HG43_9PEZI</name>
<protein>
    <submittedName>
        <fullName evidence="2">Uncharacterized protein</fullName>
    </submittedName>
</protein>
<keyword evidence="3" id="KW-1185">Reference proteome</keyword>
<accession>A0A420HG43</accession>
<dbReference type="OrthoDB" id="3591031at2759"/>
<evidence type="ECO:0000313" key="2">
    <source>
        <dbReference type="EMBL" id="RKF56385.1"/>
    </source>
</evidence>
<feature type="region of interest" description="Disordered" evidence="1">
    <location>
        <begin position="51"/>
        <end position="78"/>
    </location>
</feature>
<comment type="caution">
    <text evidence="2">The sequence shown here is derived from an EMBL/GenBank/DDBJ whole genome shotgun (WGS) entry which is preliminary data.</text>
</comment>
<gene>
    <name evidence="2" type="ORF">OnM2_081053</name>
</gene>